<evidence type="ECO:0000313" key="2">
    <source>
        <dbReference type="EnsemblMetazoa" id="PPA04358.1"/>
    </source>
</evidence>
<accession>A0A2A6D196</accession>
<organism evidence="2 3">
    <name type="scientific">Pristionchus pacificus</name>
    <name type="common">Parasitic nematode worm</name>
    <dbReference type="NCBI Taxonomy" id="54126"/>
    <lineage>
        <taxon>Eukaryota</taxon>
        <taxon>Metazoa</taxon>
        <taxon>Ecdysozoa</taxon>
        <taxon>Nematoda</taxon>
        <taxon>Chromadorea</taxon>
        <taxon>Rhabditida</taxon>
        <taxon>Rhabditina</taxon>
        <taxon>Diplogasteromorpha</taxon>
        <taxon>Diplogasteroidea</taxon>
        <taxon>Neodiplogasteridae</taxon>
        <taxon>Pristionchus</taxon>
    </lineage>
</organism>
<dbReference type="SUPFAM" id="SSF57716">
    <property type="entry name" value="Glucocorticoid receptor-like (DNA-binding domain)"/>
    <property type="match status" value="1"/>
</dbReference>
<dbReference type="Gene3D" id="3.30.50.10">
    <property type="entry name" value="Erythroid Transcription Factor GATA-1, subunit A"/>
    <property type="match status" value="1"/>
</dbReference>
<dbReference type="Pfam" id="PF00104">
    <property type="entry name" value="Hormone_recep"/>
    <property type="match status" value="1"/>
</dbReference>
<evidence type="ECO:0000313" key="3">
    <source>
        <dbReference type="Proteomes" id="UP000005239"/>
    </source>
</evidence>
<proteinExistence type="predicted"/>
<dbReference type="GO" id="GO:0005634">
    <property type="term" value="C:nucleus"/>
    <property type="evidence" value="ECO:0000318"/>
    <property type="project" value="GO_Central"/>
</dbReference>
<dbReference type="OrthoDB" id="5789759at2759"/>
<dbReference type="SUPFAM" id="SSF48508">
    <property type="entry name" value="Nuclear receptor ligand-binding domain"/>
    <property type="match status" value="1"/>
</dbReference>
<dbReference type="EnsemblMetazoa" id="PPA04358.1">
    <property type="protein sequence ID" value="PPA04358.1"/>
    <property type="gene ID" value="WBGene00093912"/>
</dbReference>
<dbReference type="GO" id="GO:0043565">
    <property type="term" value="F:sequence-specific DNA binding"/>
    <property type="evidence" value="ECO:0007669"/>
    <property type="project" value="InterPro"/>
</dbReference>
<dbReference type="InterPro" id="IPR001628">
    <property type="entry name" value="Znf_hrmn_rcpt"/>
</dbReference>
<dbReference type="Pfam" id="PF00105">
    <property type="entry name" value="zf-C4"/>
    <property type="match status" value="1"/>
</dbReference>
<dbReference type="Gene3D" id="1.10.565.10">
    <property type="entry name" value="Retinoid X Receptor"/>
    <property type="match status" value="1"/>
</dbReference>
<dbReference type="InterPro" id="IPR013088">
    <property type="entry name" value="Znf_NHR/GATA"/>
</dbReference>
<dbReference type="SMART" id="SM00430">
    <property type="entry name" value="HOLI"/>
    <property type="match status" value="1"/>
</dbReference>
<name>A0A2A6D196_PRIPA</name>
<dbReference type="AlphaFoldDB" id="A0A2A6D196"/>
<feature type="region of interest" description="Disordered" evidence="1">
    <location>
        <begin position="85"/>
        <end position="115"/>
    </location>
</feature>
<dbReference type="GO" id="GO:0003700">
    <property type="term" value="F:DNA-binding transcription factor activity"/>
    <property type="evidence" value="ECO:0000318"/>
    <property type="project" value="GO_Central"/>
</dbReference>
<accession>A0A8R1U6B9</accession>
<dbReference type="InterPro" id="IPR035500">
    <property type="entry name" value="NHR-like_dom_sf"/>
</dbReference>
<dbReference type="PROSITE" id="PS51030">
    <property type="entry name" value="NUCLEAR_REC_DBD_2"/>
    <property type="match status" value="1"/>
</dbReference>
<dbReference type="GO" id="GO:0008270">
    <property type="term" value="F:zinc ion binding"/>
    <property type="evidence" value="ECO:0007669"/>
    <property type="project" value="InterPro"/>
</dbReference>
<dbReference type="PANTHER" id="PTHR46011">
    <property type="entry name" value="NUCLEAR HORMONE RECEPTOR FAMILY MEMBER NHR-86-RELATED"/>
    <property type="match status" value="1"/>
</dbReference>
<dbReference type="SMART" id="SM00399">
    <property type="entry name" value="ZnF_C4"/>
    <property type="match status" value="1"/>
</dbReference>
<dbReference type="PROSITE" id="PS51843">
    <property type="entry name" value="NR_LBD"/>
    <property type="match status" value="1"/>
</dbReference>
<dbReference type="InterPro" id="IPR000536">
    <property type="entry name" value="Nucl_hrmn_rcpt_lig-bd"/>
</dbReference>
<sequence>MSAKEKAFKCLICGAGIAHAHMGIDACRACGVFYRRSINLKYELICTCGETSSTSKGKIVSCRKCRFERFKDIYEKANSAGIACTRDEPTSSGQFEDVPNQTPGSSQQDDVQSIQTERHAGPLSDEPTLLYIDHNSNFKPISAGSETPLLDKMKSAYCTLCLVRKSGEMSTLHHHAMHSQIRNDEMALRPAKYSEVKPYTQIFFIGLADFAKSTFTEYNKMSPGDRHNIVRSNFRLTQSLDGSYRASVNFPTDDTVMATYTTYMNDESMQEFFDDCPPNVNKKEAIEKYRDNLKQTAIRAKSEFGKVKPTIDEFIALFGLALWNDYTASLSPAMTSIVSKIREAILKELKTVYIRKGVTEYAPRMGQLLCLLTNEEARVFGTRVVDLSAEHMHLYRIMNLFNESPDGYSN</sequence>
<reference evidence="3" key="1">
    <citation type="journal article" date="2008" name="Nat. Genet.">
        <title>The Pristionchus pacificus genome provides a unique perspective on nematode lifestyle and parasitism.</title>
        <authorList>
            <person name="Dieterich C."/>
            <person name="Clifton S.W."/>
            <person name="Schuster L.N."/>
            <person name="Chinwalla A."/>
            <person name="Delehaunty K."/>
            <person name="Dinkelacker I."/>
            <person name="Fulton L."/>
            <person name="Fulton R."/>
            <person name="Godfrey J."/>
            <person name="Minx P."/>
            <person name="Mitreva M."/>
            <person name="Roeseler W."/>
            <person name="Tian H."/>
            <person name="Witte H."/>
            <person name="Yang S.P."/>
            <person name="Wilson R.K."/>
            <person name="Sommer R.J."/>
        </authorList>
    </citation>
    <scope>NUCLEOTIDE SEQUENCE [LARGE SCALE GENOMIC DNA]</scope>
    <source>
        <strain evidence="3">PS312</strain>
    </source>
</reference>
<protein>
    <submittedName>
        <fullName evidence="2">Nuclear receptor</fullName>
    </submittedName>
</protein>
<evidence type="ECO:0000256" key="1">
    <source>
        <dbReference type="SAM" id="MobiDB-lite"/>
    </source>
</evidence>
<dbReference type="Proteomes" id="UP000005239">
    <property type="component" value="Unassembled WGS sequence"/>
</dbReference>
<reference evidence="2" key="2">
    <citation type="submission" date="2022-06" db="UniProtKB">
        <authorList>
            <consortium name="EnsemblMetazoa"/>
        </authorList>
    </citation>
    <scope>IDENTIFICATION</scope>
    <source>
        <strain evidence="2">PS312</strain>
    </source>
</reference>
<feature type="compositionally biased region" description="Polar residues" evidence="1">
    <location>
        <begin position="90"/>
        <end position="115"/>
    </location>
</feature>
<gene>
    <name evidence="2" type="primary">WBGene00093912</name>
</gene>
<keyword evidence="3" id="KW-1185">Reference proteome</keyword>
<dbReference type="PANTHER" id="PTHR46011:SF6">
    <property type="entry name" value="HIGH ZINC ACTIVATED NUCLEAR RECEPTOR PROTEIN"/>
    <property type="match status" value="1"/>
</dbReference>